<dbReference type="AlphaFoldDB" id="A0A6P5SP20"/>
<proteinExistence type="predicted"/>
<dbReference type="SMART" id="SM00212">
    <property type="entry name" value="UBCc"/>
    <property type="match status" value="1"/>
</dbReference>
<sequence length="344" mass="39227">MLAYPNGELFSRRDLAIKSRAATPKYGTFTRQQVTDQINPNMLSKAPPVPIPQLQPTGNTPCQKKEFKNLSCDFGEGVYMGWTGKIYIDINLARDVIAEDKCNIKNSGEKRILGEYNEIESNPSHDFKCLKLACNKYEWQFAIRGPSGTEFEGGIYHGVVKFSEGYPSKPPSIMFLTKNGRFKIQTNISSRLLSNWQSPRSVRNALLTLIEEMPTYPDGDEEFDSVKYNKYNKEERRALAIKSRAAAPKYGTPECQKVIDVIHQYMLSNAPPVPQPQLSSPSQTSKQHEHFYFQNHGAKRKHGILRSMNEALDPMITKNNWVFFFVSTFLLSSILFGFWSSRQE</sequence>
<dbReference type="SUPFAM" id="SSF54495">
    <property type="entry name" value="UBC-like"/>
    <property type="match status" value="1"/>
</dbReference>
<dbReference type="Proteomes" id="UP000515124">
    <property type="component" value="Unplaced"/>
</dbReference>
<name>A0A6P5SP20_PRUAV</name>
<dbReference type="PANTHER" id="PTHR24067">
    <property type="entry name" value="UBIQUITIN-CONJUGATING ENZYME E2"/>
    <property type="match status" value="1"/>
</dbReference>
<dbReference type="KEGG" id="pavi:110758005"/>
<dbReference type="PROSITE" id="PS50127">
    <property type="entry name" value="UBC_2"/>
    <property type="match status" value="1"/>
</dbReference>
<keyword evidence="1" id="KW-0472">Membrane</keyword>
<accession>A0A6P5SP20</accession>
<dbReference type="InterPro" id="IPR050113">
    <property type="entry name" value="Ub_conjugating_enzyme"/>
</dbReference>
<evidence type="ECO:0000313" key="4">
    <source>
        <dbReference type="RefSeq" id="XP_021815473.1"/>
    </source>
</evidence>
<dbReference type="InterPro" id="IPR000608">
    <property type="entry name" value="UBC"/>
</dbReference>
<feature type="domain" description="UBC core" evidence="2">
    <location>
        <begin position="107"/>
        <end position="252"/>
    </location>
</feature>
<dbReference type="Gene3D" id="3.10.110.10">
    <property type="entry name" value="Ubiquitin Conjugating Enzyme"/>
    <property type="match status" value="1"/>
</dbReference>
<dbReference type="GeneID" id="110758005"/>
<evidence type="ECO:0000313" key="3">
    <source>
        <dbReference type="Proteomes" id="UP000515124"/>
    </source>
</evidence>
<organism evidence="3 4">
    <name type="scientific">Prunus avium</name>
    <name type="common">Cherry</name>
    <name type="synonym">Cerasus avium</name>
    <dbReference type="NCBI Taxonomy" id="42229"/>
    <lineage>
        <taxon>Eukaryota</taxon>
        <taxon>Viridiplantae</taxon>
        <taxon>Streptophyta</taxon>
        <taxon>Embryophyta</taxon>
        <taxon>Tracheophyta</taxon>
        <taxon>Spermatophyta</taxon>
        <taxon>Magnoliopsida</taxon>
        <taxon>eudicotyledons</taxon>
        <taxon>Gunneridae</taxon>
        <taxon>Pentapetalae</taxon>
        <taxon>rosids</taxon>
        <taxon>fabids</taxon>
        <taxon>Rosales</taxon>
        <taxon>Rosaceae</taxon>
        <taxon>Amygdaloideae</taxon>
        <taxon>Amygdaleae</taxon>
        <taxon>Prunus</taxon>
    </lineage>
</organism>
<gene>
    <name evidence="4" type="primary">LOC110758005</name>
</gene>
<feature type="transmembrane region" description="Helical" evidence="1">
    <location>
        <begin position="321"/>
        <end position="339"/>
    </location>
</feature>
<keyword evidence="1" id="KW-1133">Transmembrane helix</keyword>
<dbReference type="Pfam" id="PF00179">
    <property type="entry name" value="UQ_con"/>
    <property type="match status" value="1"/>
</dbReference>
<keyword evidence="3" id="KW-1185">Reference proteome</keyword>
<keyword evidence="1" id="KW-0812">Transmembrane</keyword>
<dbReference type="RefSeq" id="XP_021815473.1">
    <property type="nucleotide sequence ID" value="XM_021959781.1"/>
</dbReference>
<reference evidence="4" key="1">
    <citation type="submission" date="2025-08" db="UniProtKB">
        <authorList>
            <consortium name="RefSeq"/>
        </authorList>
    </citation>
    <scope>IDENTIFICATION</scope>
</reference>
<evidence type="ECO:0000256" key="1">
    <source>
        <dbReference type="SAM" id="Phobius"/>
    </source>
</evidence>
<protein>
    <submittedName>
        <fullName evidence="4">Ubiquitin-conjugating enzyme E2 32-like</fullName>
    </submittedName>
</protein>
<evidence type="ECO:0000259" key="2">
    <source>
        <dbReference type="PROSITE" id="PS50127"/>
    </source>
</evidence>
<dbReference type="InterPro" id="IPR016135">
    <property type="entry name" value="UBQ-conjugating_enzyme/RWD"/>
</dbReference>